<proteinExistence type="predicted"/>
<sequence>MSSADEKAMSPSTSSTTDVAPIDANISRKNFKIPDRQSTIVAATPYDKQRVPPELIMRIIELMIKDKDTKYDKPTIICLGLTAHIYWDFLKSQYPMQKLSPTSSCFESCLCPASAHPRRGFLNIDDKKRLGTLLQTWAGPKYRPVSDAFLNHSRSIACQIIFLRREVYGETSEDGCMQSQEKALMERLMLWKEFPVREWPRSVPFRAPMLKTLSNPYGMGMGWYPTAAREVRGIMCHWEGVRGAHFPDIWDSAQFAFWLGYDKSCLWRWVQEEDEKDLLEIKMLKNDLRDFEKRVWKPIMGETI</sequence>
<gene>
    <name evidence="1" type="ORF">DSL72_001457</name>
</gene>
<dbReference type="AlphaFoldDB" id="A0A8A3P9B3"/>
<evidence type="ECO:0000313" key="1">
    <source>
        <dbReference type="EMBL" id="QSZ31888.1"/>
    </source>
</evidence>
<dbReference type="OrthoDB" id="3536942at2759"/>
<protein>
    <submittedName>
        <fullName evidence="1">Uncharacterized protein</fullName>
    </submittedName>
</protein>
<dbReference type="Proteomes" id="UP000672032">
    <property type="component" value="Chromosome 2"/>
</dbReference>
<reference evidence="1" key="1">
    <citation type="submission" date="2020-10" db="EMBL/GenBank/DDBJ databases">
        <title>Genome Sequence of Monilinia vaccinii-corymbosi Sheds Light on Mummy Berry Disease Infection of Blueberry and Mating Type.</title>
        <authorList>
            <person name="Yow A.G."/>
            <person name="Zhang Y."/>
            <person name="Bansal K."/>
            <person name="Eacker S.M."/>
            <person name="Sullivan S."/>
            <person name="Liachko I."/>
            <person name="Cubeta M.A."/>
            <person name="Rollins J.A."/>
            <person name="Ashrafi H."/>
        </authorList>
    </citation>
    <scope>NUCLEOTIDE SEQUENCE</scope>
    <source>
        <strain evidence="1">RL-1</strain>
    </source>
</reference>
<name>A0A8A3P9B3_9HELO</name>
<organism evidence="1 2">
    <name type="scientific">Monilinia vaccinii-corymbosi</name>
    <dbReference type="NCBI Taxonomy" id="61207"/>
    <lineage>
        <taxon>Eukaryota</taxon>
        <taxon>Fungi</taxon>
        <taxon>Dikarya</taxon>
        <taxon>Ascomycota</taxon>
        <taxon>Pezizomycotina</taxon>
        <taxon>Leotiomycetes</taxon>
        <taxon>Helotiales</taxon>
        <taxon>Sclerotiniaceae</taxon>
        <taxon>Monilinia</taxon>
    </lineage>
</organism>
<dbReference type="EMBL" id="CP063406">
    <property type="protein sequence ID" value="QSZ31888.1"/>
    <property type="molecule type" value="Genomic_DNA"/>
</dbReference>
<accession>A0A8A3P9B3</accession>
<keyword evidence="2" id="KW-1185">Reference proteome</keyword>
<evidence type="ECO:0000313" key="2">
    <source>
        <dbReference type="Proteomes" id="UP000672032"/>
    </source>
</evidence>